<gene>
    <name evidence="7" type="ORF">HCN51_36115</name>
</gene>
<evidence type="ECO:0000313" key="7">
    <source>
        <dbReference type="EMBL" id="NJP94801.1"/>
    </source>
</evidence>
<accession>A0ABX1BGA7</accession>
<dbReference type="SUPFAM" id="SSF51735">
    <property type="entry name" value="NAD(P)-binding Rossmann-fold domains"/>
    <property type="match status" value="1"/>
</dbReference>
<dbReference type="InterPro" id="IPR013752">
    <property type="entry name" value="KPA_reductase"/>
</dbReference>
<dbReference type="InterPro" id="IPR013332">
    <property type="entry name" value="KPR_N"/>
</dbReference>
<dbReference type="InterPro" id="IPR013328">
    <property type="entry name" value="6PGD_dom2"/>
</dbReference>
<keyword evidence="4" id="KW-0566">Pantothenate biosynthesis</keyword>
<comment type="function">
    <text evidence="4">Catalyzes the NADPH-dependent reduction of ketopantoate into pantoic acid.</text>
</comment>
<dbReference type="EMBL" id="JAATEP010000032">
    <property type="protein sequence ID" value="NJP94801.1"/>
    <property type="molecule type" value="Genomic_DNA"/>
</dbReference>
<comment type="pathway">
    <text evidence="4">Cofactor biosynthesis; (R)-pantothenate biosynthesis; (R)-pantoate from 3-methyl-2-oxobutanoate: step 2/2.</text>
</comment>
<evidence type="ECO:0000256" key="1">
    <source>
        <dbReference type="ARBA" id="ARBA00007870"/>
    </source>
</evidence>
<dbReference type="InterPro" id="IPR051402">
    <property type="entry name" value="KPR-Related"/>
</dbReference>
<dbReference type="PANTHER" id="PTHR21708">
    <property type="entry name" value="PROBABLE 2-DEHYDROPANTOATE 2-REDUCTASE"/>
    <property type="match status" value="1"/>
</dbReference>
<proteinExistence type="inferred from homology"/>
<dbReference type="RefSeq" id="WP_168015949.1">
    <property type="nucleotide sequence ID" value="NZ_JAATEP010000032.1"/>
</dbReference>
<evidence type="ECO:0000259" key="5">
    <source>
        <dbReference type="Pfam" id="PF02558"/>
    </source>
</evidence>
<comment type="caution">
    <text evidence="7">The sequence shown here is derived from an EMBL/GenBank/DDBJ whole genome shotgun (WGS) entry which is preliminary data.</text>
</comment>
<evidence type="ECO:0000313" key="8">
    <source>
        <dbReference type="Proteomes" id="UP000696294"/>
    </source>
</evidence>
<dbReference type="Gene3D" id="3.40.50.720">
    <property type="entry name" value="NAD(P)-binding Rossmann-like Domain"/>
    <property type="match status" value="1"/>
</dbReference>
<feature type="domain" description="Ketopantoate reductase C-terminal" evidence="6">
    <location>
        <begin position="178"/>
        <end position="299"/>
    </location>
</feature>
<dbReference type="Pfam" id="PF08546">
    <property type="entry name" value="ApbA_C"/>
    <property type="match status" value="1"/>
</dbReference>
<sequence length="308" mass="32626">MRIAIVGAGGVGGFFGALLARGGADVTFVARGAHLEAMRRDGLRIEGGAHPVHLPEVRATDDPAEAGPADLVMLCVKLWGVEAALEQIRPLIGPDTTVVSFQNGVLKDDYLRDAFGAERVIGGVAYVATRISRPGVIAQTGSLQRLVFGEFDGRVSARVTAFHQACVAGGINAEVSPDIRRQIWQKFVFLTGLSATTATTRLPIGAVRENPQTRAFLLDLMREVVAVGRASGVALAEDYARECLKLVDDVAYDMTSSLFHDLDAGRPLEVRWLSGGVVELGSRTGVGTPLNRAVADILAPHADGHARG</sequence>
<dbReference type="InterPro" id="IPR008927">
    <property type="entry name" value="6-PGluconate_DH-like_C_sf"/>
</dbReference>
<organism evidence="7 8">
    <name type="scientific">Nonomuraea composti</name>
    <dbReference type="NCBI Taxonomy" id="2720023"/>
    <lineage>
        <taxon>Bacteria</taxon>
        <taxon>Bacillati</taxon>
        <taxon>Actinomycetota</taxon>
        <taxon>Actinomycetes</taxon>
        <taxon>Streptosporangiales</taxon>
        <taxon>Streptosporangiaceae</taxon>
        <taxon>Nonomuraea</taxon>
    </lineage>
</organism>
<comment type="similarity">
    <text evidence="1 4">Belongs to the ketopantoate reductase family.</text>
</comment>
<keyword evidence="2 4" id="KW-0521">NADP</keyword>
<dbReference type="Gene3D" id="1.10.1040.10">
    <property type="entry name" value="N-(1-d-carboxylethyl)-l-norvaline Dehydrogenase, domain 2"/>
    <property type="match status" value="1"/>
</dbReference>
<dbReference type="NCBIfam" id="TIGR00745">
    <property type="entry name" value="apbA_panE"/>
    <property type="match status" value="1"/>
</dbReference>
<keyword evidence="3 4" id="KW-0560">Oxidoreductase</keyword>
<evidence type="ECO:0000259" key="6">
    <source>
        <dbReference type="Pfam" id="PF08546"/>
    </source>
</evidence>
<name>A0ABX1BGA7_9ACTN</name>
<evidence type="ECO:0000256" key="2">
    <source>
        <dbReference type="ARBA" id="ARBA00022857"/>
    </source>
</evidence>
<comment type="catalytic activity">
    <reaction evidence="4">
        <text>(R)-pantoate + NADP(+) = 2-dehydropantoate + NADPH + H(+)</text>
        <dbReference type="Rhea" id="RHEA:16233"/>
        <dbReference type="ChEBI" id="CHEBI:11561"/>
        <dbReference type="ChEBI" id="CHEBI:15378"/>
        <dbReference type="ChEBI" id="CHEBI:15980"/>
        <dbReference type="ChEBI" id="CHEBI:57783"/>
        <dbReference type="ChEBI" id="CHEBI:58349"/>
        <dbReference type="EC" id="1.1.1.169"/>
    </reaction>
</comment>
<dbReference type="EC" id="1.1.1.169" evidence="4"/>
<evidence type="ECO:0000256" key="4">
    <source>
        <dbReference type="RuleBase" id="RU362068"/>
    </source>
</evidence>
<protein>
    <recommendedName>
        <fullName evidence="4">2-dehydropantoate 2-reductase</fullName>
        <ecNumber evidence="4">1.1.1.169</ecNumber>
    </recommendedName>
    <alternativeName>
        <fullName evidence="4">Ketopantoate reductase</fullName>
    </alternativeName>
</protein>
<dbReference type="Pfam" id="PF02558">
    <property type="entry name" value="ApbA"/>
    <property type="match status" value="1"/>
</dbReference>
<dbReference type="InterPro" id="IPR036291">
    <property type="entry name" value="NAD(P)-bd_dom_sf"/>
</dbReference>
<dbReference type="PANTHER" id="PTHR21708:SF26">
    <property type="entry name" value="2-DEHYDROPANTOATE 2-REDUCTASE"/>
    <property type="match status" value="1"/>
</dbReference>
<feature type="domain" description="Ketopantoate reductase N-terminal" evidence="5">
    <location>
        <begin position="3"/>
        <end position="152"/>
    </location>
</feature>
<keyword evidence="8" id="KW-1185">Reference proteome</keyword>
<dbReference type="Proteomes" id="UP000696294">
    <property type="component" value="Unassembled WGS sequence"/>
</dbReference>
<reference evidence="7 8" key="1">
    <citation type="submission" date="2020-03" db="EMBL/GenBank/DDBJ databases">
        <title>WGS of actinomycetes isolated from Thailand.</title>
        <authorList>
            <person name="Thawai C."/>
        </authorList>
    </citation>
    <scope>NUCLEOTIDE SEQUENCE [LARGE SCALE GENOMIC DNA]</scope>
    <source>
        <strain evidence="7 8">FMUSA5-5</strain>
    </source>
</reference>
<evidence type="ECO:0000256" key="3">
    <source>
        <dbReference type="ARBA" id="ARBA00023002"/>
    </source>
</evidence>
<dbReference type="SUPFAM" id="SSF48179">
    <property type="entry name" value="6-phosphogluconate dehydrogenase C-terminal domain-like"/>
    <property type="match status" value="1"/>
</dbReference>
<dbReference type="InterPro" id="IPR003710">
    <property type="entry name" value="ApbA"/>
</dbReference>